<dbReference type="AlphaFoldDB" id="A0ABD3IG90"/>
<keyword evidence="2" id="KW-1185">Reference proteome</keyword>
<gene>
    <name evidence="1" type="ORF">R1sor_020166</name>
</gene>
<dbReference type="Proteomes" id="UP001633002">
    <property type="component" value="Unassembled WGS sequence"/>
</dbReference>
<comment type="caution">
    <text evidence="1">The sequence shown here is derived from an EMBL/GenBank/DDBJ whole genome shotgun (WGS) entry which is preliminary data.</text>
</comment>
<reference evidence="1 2" key="1">
    <citation type="submission" date="2024-09" db="EMBL/GenBank/DDBJ databases">
        <title>Chromosome-scale assembly of Riccia sorocarpa.</title>
        <authorList>
            <person name="Paukszto L."/>
        </authorList>
    </citation>
    <scope>NUCLEOTIDE SEQUENCE [LARGE SCALE GENOMIC DNA]</scope>
    <source>
        <strain evidence="1">LP-2024</strain>
        <tissue evidence="1">Aerial parts of the thallus</tissue>
    </source>
</reference>
<evidence type="ECO:0000313" key="2">
    <source>
        <dbReference type="Proteomes" id="UP001633002"/>
    </source>
</evidence>
<proteinExistence type="predicted"/>
<sequence length="233" mass="28241">MRPHDTLLETRPDAILLEMRSEDFLLEMRPEDTLLEMCPEDILLEMHPDDTQTEKYSPDLRNFFIFKFTLLDPSFNPKPVHDTTADCRFEAPRRGTETNNYFKMDIFELRDTVTFEKCWHEEEEEAWQNEVLSVKDDRRRWSRGWFRVREVLRDARAKLEVDGKTNNHLGEEMTWRKEQLNNDSTPEEVKALAQVEQRLKQHELYEARLWYTRSRERWLSEDSVPTRYFFAKT</sequence>
<organism evidence="1 2">
    <name type="scientific">Riccia sorocarpa</name>
    <dbReference type="NCBI Taxonomy" id="122646"/>
    <lineage>
        <taxon>Eukaryota</taxon>
        <taxon>Viridiplantae</taxon>
        <taxon>Streptophyta</taxon>
        <taxon>Embryophyta</taxon>
        <taxon>Marchantiophyta</taxon>
        <taxon>Marchantiopsida</taxon>
        <taxon>Marchantiidae</taxon>
        <taxon>Marchantiales</taxon>
        <taxon>Ricciaceae</taxon>
        <taxon>Riccia</taxon>
    </lineage>
</organism>
<evidence type="ECO:0000313" key="1">
    <source>
        <dbReference type="EMBL" id="KAL3702144.1"/>
    </source>
</evidence>
<accession>A0ABD3IG90</accession>
<dbReference type="EMBL" id="JBJQOH010000001">
    <property type="protein sequence ID" value="KAL3702144.1"/>
    <property type="molecule type" value="Genomic_DNA"/>
</dbReference>
<name>A0ABD3IG90_9MARC</name>
<protein>
    <submittedName>
        <fullName evidence="1">Uncharacterized protein</fullName>
    </submittedName>
</protein>